<accession>A0A443JQS3</accession>
<evidence type="ECO:0000259" key="8">
    <source>
        <dbReference type="Pfam" id="PF13087"/>
    </source>
</evidence>
<dbReference type="InterPro" id="IPR027417">
    <property type="entry name" value="P-loop_NTPase"/>
</dbReference>
<evidence type="ECO:0000313" key="10">
    <source>
        <dbReference type="Proteomes" id="UP000285970"/>
    </source>
</evidence>
<evidence type="ECO:0000256" key="1">
    <source>
        <dbReference type="ARBA" id="ARBA00007913"/>
    </source>
</evidence>
<evidence type="ECO:0000256" key="6">
    <source>
        <dbReference type="SAM" id="MobiDB-lite"/>
    </source>
</evidence>
<protein>
    <recommendedName>
        <fullName evidence="11">AAA family ATPase</fullName>
    </recommendedName>
</protein>
<feature type="domain" description="DNA2/NAM7 helicase-like C-terminal" evidence="8">
    <location>
        <begin position="961"/>
        <end position="1183"/>
    </location>
</feature>
<feature type="compositionally biased region" description="Basic and acidic residues" evidence="6">
    <location>
        <begin position="750"/>
        <end position="759"/>
    </location>
</feature>
<dbReference type="SUPFAM" id="SSF52540">
    <property type="entry name" value="P-loop containing nucleoside triphosphate hydrolases"/>
    <property type="match status" value="1"/>
</dbReference>
<comment type="caution">
    <text evidence="9">The sequence shown here is derived from an EMBL/GenBank/DDBJ whole genome shotgun (WGS) entry which is preliminary data.</text>
</comment>
<name>A0A443JQS3_9MICO</name>
<dbReference type="Proteomes" id="UP000285970">
    <property type="component" value="Unassembled WGS sequence"/>
</dbReference>
<gene>
    <name evidence="9" type="ORF">D8Y23_01340</name>
</gene>
<evidence type="ECO:0000259" key="7">
    <source>
        <dbReference type="Pfam" id="PF13086"/>
    </source>
</evidence>
<dbReference type="CDD" id="cd18808">
    <property type="entry name" value="SF1_C_Upf1"/>
    <property type="match status" value="1"/>
</dbReference>
<dbReference type="AlphaFoldDB" id="A0A443JQS3"/>
<dbReference type="Pfam" id="PF13087">
    <property type="entry name" value="AAA_12"/>
    <property type="match status" value="1"/>
</dbReference>
<reference evidence="9 10" key="1">
    <citation type="journal article" date="2018" name="Front. Microbiol.">
        <title>Novel Insights Into Bacterial Dimethylsulfoniopropionate Catabolism in the East China Sea.</title>
        <authorList>
            <person name="Liu J."/>
            <person name="Liu J."/>
            <person name="Zhang S.H."/>
            <person name="Liang J."/>
            <person name="Lin H."/>
            <person name="Song D."/>
            <person name="Yang G.P."/>
            <person name="Todd J.D."/>
            <person name="Zhang X.H."/>
        </authorList>
    </citation>
    <scope>NUCLEOTIDE SEQUENCE [LARGE SCALE GENOMIC DNA]</scope>
    <source>
        <strain evidence="9 10">ZYFD042</strain>
    </source>
</reference>
<dbReference type="GO" id="GO:0043139">
    <property type="term" value="F:5'-3' DNA helicase activity"/>
    <property type="evidence" value="ECO:0007669"/>
    <property type="project" value="TreeGrafter"/>
</dbReference>
<proteinExistence type="inferred from homology"/>
<keyword evidence="2" id="KW-0547">Nucleotide-binding</keyword>
<evidence type="ECO:0000256" key="2">
    <source>
        <dbReference type="ARBA" id="ARBA00022741"/>
    </source>
</evidence>
<dbReference type="OrthoDB" id="3197455at2"/>
<feature type="compositionally biased region" description="Acidic residues" evidence="6">
    <location>
        <begin position="932"/>
        <end position="941"/>
    </location>
</feature>
<organism evidence="9 10">
    <name type="scientific">Microbacterium enclense</name>
    <dbReference type="NCBI Taxonomy" id="993073"/>
    <lineage>
        <taxon>Bacteria</taxon>
        <taxon>Bacillati</taxon>
        <taxon>Actinomycetota</taxon>
        <taxon>Actinomycetes</taxon>
        <taxon>Micrococcales</taxon>
        <taxon>Microbacteriaceae</taxon>
        <taxon>Microbacterium</taxon>
    </lineage>
</organism>
<dbReference type="GO" id="GO:0005524">
    <property type="term" value="F:ATP binding"/>
    <property type="evidence" value="ECO:0007669"/>
    <property type="project" value="UniProtKB-KW"/>
</dbReference>
<dbReference type="InterPro" id="IPR050534">
    <property type="entry name" value="Coronavir_polyprotein_1ab"/>
</dbReference>
<feature type="region of interest" description="Disordered" evidence="6">
    <location>
        <begin position="1"/>
        <end position="30"/>
    </location>
</feature>
<feature type="region of interest" description="Disordered" evidence="6">
    <location>
        <begin position="746"/>
        <end position="766"/>
    </location>
</feature>
<dbReference type="PANTHER" id="PTHR43788">
    <property type="entry name" value="DNA2/NAM7 HELICASE FAMILY MEMBER"/>
    <property type="match status" value="1"/>
</dbReference>
<dbReference type="Gene3D" id="3.40.50.300">
    <property type="entry name" value="P-loop containing nucleotide triphosphate hydrolases"/>
    <property type="match status" value="3"/>
</dbReference>
<keyword evidence="5" id="KW-0067">ATP-binding</keyword>
<dbReference type="Pfam" id="PF13086">
    <property type="entry name" value="AAA_11"/>
    <property type="match status" value="2"/>
</dbReference>
<dbReference type="InterPro" id="IPR041679">
    <property type="entry name" value="DNA2/NAM7-like_C"/>
</dbReference>
<feature type="region of interest" description="Disordered" evidence="6">
    <location>
        <begin position="919"/>
        <end position="941"/>
    </location>
</feature>
<comment type="similarity">
    <text evidence="1">Belongs to the DNA2/NAM7 helicase family.</text>
</comment>
<evidence type="ECO:0000256" key="5">
    <source>
        <dbReference type="ARBA" id="ARBA00022840"/>
    </source>
</evidence>
<keyword evidence="4" id="KW-0347">Helicase</keyword>
<evidence type="ECO:0000256" key="4">
    <source>
        <dbReference type="ARBA" id="ARBA00022806"/>
    </source>
</evidence>
<feature type="domain" description="DNA2/NAM7 helicase helicase" evidence="7">
    <location>
        <begin position="825"/>
        <end position="923"/>
    </location>
</feature>
<dbReference type="InterPro" id="IPR047187">
    <property type="entry name" value="SF1_C_Upf1"/>
</dbReference>
<sequence length="1239" mass="137090">MAMSSDVLPGTETDTPPAGQPSAIHPSEQRVRSGNLYVELPGDRWDWARRQLRNSCDGLVRRYPSLADAARTESKSVEQFLMDAMFADLLPAHLALAKLTFPSGSRSVSINVSIRLSGDARPNWPLPKGISLVAKASWNLSGTDRETQRSYGNRNPTLTVFSFHDGPAGEARDFEVALDVTCRQVARMVAGVRKERNVLTEDLAAALPAISSETAVRLQDWSAFLEWKRRLIQANRTAVRYESRHAGEDHRSVTFRIIGDNEEALSQAIRRLSQSDALAAFDVSVSEDEWQFQLPSEGREPRGSELGSARRVRPRITAADSAVLDTPWDSAVTTDFTFAFSDDALARIERSDDPEAAARKALDRIPEAGFIVQSAVQDMSQVNRQDRALRDLSDQGGFSPYLARYMFDAAEARRPASLADVERWHNQTLNDAQKLAVQKVLSAPDLCLIQGPPGTGKTTVIAEAIAQVVARDETVLVASQTHTAVDNALSRLPLHPSIRAVRLTRNEDRLSDEGQEFLNEKALGRYYRALSAEIQQRRDDAAHEQQFVAQLTSFRAKSTQLLESLTAAEASHSAAVEGYDALVVTYADQVRALGATGVPVPSLGEAALDRLQLEELDQWLGRLRTAVPVAREYARSVVEDKPAPSATPKSERRRELEAQLADVLEKMKVDSAAVEDYQRLQAELEGLTSDTSTNAPDVRTLARFFPGATSVFDEPPKGLLARFKRSARMSAARDLLESTSSLAASIPPIDESRTAREQAHSASVDAQRRRELALSEAESLLTSPFAQSLGIVVDKLPRTAAALDQARQEGESRLSGKIERATRLSAESEAWGDIQDEWIADLSDETVASRDWEAIGDVWLAECNVVGVTCNENPATLDDPGLTSFDLAVVDEVSKATPLELLLPLMRARRSALVGDHRQLPPMFREGQDAEGLPEESDDDVPAEVALTPDNLKKYEKFVTASLFRTHFERADESIKQRLTVQHRMHPDIMDSVNRFYEGQLTSGIADPDTARAHGLTIRGRGDLPVISPEQHMVWVDTTDDDRGTAWVEPRPGSGQERTNELEARLIVRMLRDIDDALVSASTRSGERKEVGIVSMYQAQVRAIRQEINRETKDRPFRAIKYELNTVVKYQGKEKPIILVSMVRNFGNGAPARRRSSRANVARFEYINVAFSRAQELLVVFGALDTFTPYQVELPPMDATGTPSIIPVYREITDMVERRGAMKQASALGELISPETRQR</sequence>
<dbReference type="InterPro" id="IPR041677">
    <property type="entry name" value="DNA2/NAM7_AAA_11"/>
</dbReference>
<evidence type="ECO:0008006" key="11">
    <source>
        <dbReference type="Google" id="ProtNLM"/>
    </source>
</evidence>
<dbReference type="EMBL" id="RBZY01000003">
    <property type="protein sequence ID" value="RWR22857.1"/>
    <property type="molecule type" value="Genomic_DNA"/>
</dbReference>
<dbReference type="GO" id="GO:0016787">
    <property type="term" value="F:hydrolase activity"/>
    <property type="evidence" value="ECO:0007669"/>
    <property type="project" value="UniProtKB-KW"/>
</dbReference>
<feature type="domain" description="DNA2/NAM7 helicase helicase" evidence="7">
    <location>
        <begin position="429"/>
        <end position="566"/>
    </location>
</feature>
<evidence type="ECO:0000313" key="9">
    <source>
        <dbReference type="EMBL" id="RWR22857.1"/>
    </source>
</evidence>
<evidence type="ECO:0000256" key="3">
    <source>
        <dbReference type="ARBA" id="ARBA00022801"/>
    </source>
</evidence>
<keyword evidence="3" id="KW-0378">Hydrolase</keyword>
<dbReference type="PANTHER" id="PTHR43788:SF8">
    <property type="entry name" value="DNA-BINDING PROTEIN SMUBP-2"/>
    <property type="match status" value="1"/>
</dbReference>